<feature type="region of interest" description="Disordered" evidence="12">
    <location>
        <begin position="25"/>
        <end position="89"/>
    </location>
</feature>
<name>A0ABD2P6Y7_9CUCU</name>
<feature type="compositionally biased region" description="Low complexity" evidence="12">
    <location>
        <begin position="61"/>
        <end position="72"/>
    </location>
</feature>
<evidence type="ECO:0000256" key="4">
    <source>
        <dbReference type="ARBA" id="ARBA00022776"/>
    </source>
</evidence>
<comment type="similarity">
    <text evidence="1 10">Belongs to the NDC80/HEC1 family.</text>
</comment>
<feature type="coiled-coil region" evidence="11">
    <location>
        <begin position="276"/>
        <end position="333"/>
    </location>
</feature>
<gene>
    <name evidence="14" type="ORF">HHI36_001149</name>
</gene>
<evidence type="ECO:0000256" key="7">
    <source>
        <dbReference type="ARBA" id="ARBA00023242"/>
    </source>
</evidence>
<feature type="coiled-coil region" evidence="11">
    <location>
        <begin position="523"/>
        <end position="550"/>
    </location>
</feature>
<evidence type="ECO:0000259" key="13">
    <source>
        <dbReference type="Pfam" id="PF03801"/>
    </source>
</evidence>
<dbReference type="Proteomes" id="UP001516400">
    <property type="component" value="Unassembled WGS sequence"/>
</dbReference>
<evidence type="ECO:0000256" key="3">
    <source>
        <dbReference type="ARBA" id="ARBA00022618"/>
    </source>
</evidence>
<keyword evidence="7 10" id="KW-0539">Nucleus</keyword>
<dbReference type="PANTHER" id="PTHR10643:SF2">
    <property type="entry name" value="KINETOCHORE PROTEIN NDC80 HOMOLOG"/>
    <property type="match status" value="1"/>
</dbReference>
<evidence type="ECO:0000256" key="10">
    <source>
        <dbReference type="RuleBase" id="RU368072"/>
    </source>
</evidence>
<dbReference type="GO" id="GO:0005634">
    <property type="term" value="C:nucleus"/>
    <property type="evidence" value="ECO:0007669"/>
    <property type="project" value="UniProtKB-SubCell"/>
</dbReference>
<dbReference type="EMBL" id="JABFTP020000185">
    <property type="protein sequence ID" value="KAL3286650.1"/>
    <property type="molecule type" value="Genomic_DNA"/>
</dbReference>
<keyword evidence="2 10" id="KW-0158">Chromosome</keyword>
<evidence type="ECO:0000313" key="15">
    <source>
        <dbReference type="Proteomes" id="UP001516400"/>
    </source>
</evidence>
<organism evidence="14 15">
    <name type="scientific">Cryptolaemus montrouzieri</name>
    <dbReference type="NCBI Taxonomy" id="559131"/>
    <lineage>
        <taxon>Eukaryota</taxon>
        <taxon>Metazoa</taxon>
        <taxon>Ecdysozoa</taxon>
        <taxon>Arthropoda</taxon>
        <taxon>Hexapoda</taxon>
        <taxon>Insecta</taxon>
        <taxon>Pterygota</taxon>
        <taxon>Neoptera</taxon>
        <taxon>Endopterygota</taxon>
        <taxon>Coleoptera</taxon>
        <taxon>Polyphaga</taxon>
        <taxon>Cucujiformia</taxon>
        <taxon>Coccinelloidea</taxon>
        <taxon>Coccinellidae</taxon>
        <taxon>Scymninae</taxon>
        <taxon>Scymnini</taxon>
        <taxon>Cryptolaemus</taxon>
    </lineage>
</organism>
<dbReference type="Gene3D" id="1.10.418.30">
    <property type="entry name" value="Ncd80 complex, Ncd80 subunit"/>
    <property type="match status" value="1"/>
</dbReference>
<evidence type="ECO:0000256" key="11">
    <source>
        <dbReference type="SAM" id="Coils"/>
    </source>
</evidence>
<keyword evidence="4 10" id="KW-0498">Mitosis</keyword>
<feature type="compositionally biased region" description="Polar residues" evidence="12">
    <location>
        <begin position="47"/>
        <end position="60"/>
    </location>
</feature>
<keyword evidence="5 10" id="KW-0995">Kinetochore</keyword>
<evidence type="ECO:0000256" key="8">
    <source>
        <dbReference type="ARBA" id="ARBA00023306"/>
    </source>
</evidence>
<dbReference type="GO" id="GO:0051301">
    <property type="term" value="P:cell division"/>
    <property type="evidence" value="ECO:0007669"/>
    <property type="project" value="UniProtKB-UniRule"/>
</dbReference>
<dbReference type="GO" id="GO:0051315">
    <property type="term" value="P:attachment of mitotic spindle microtubules to kinetochore"/>
    <property type="evidence" value="ECO:0007669"/>
    <property type="project" value="UniProtKB-UniRule"/>
</dbReference>
<feature type="compositionally biased region" description="Polar residues" evidence="12">
    <location>
        <begin position="77"/>
        <end position="88"/>
    </location>
</feature>
<proteinExistence type="inferred from homology"/>
<evidence type="ECO:0000256" key="5">
    <source>
        <dbReference type="ARBA" id="ARBA00022838"/>
    </source>
</evidence>
<comment type="subunit">
    <text evidence="10">Component of the NDC80 complex.</text>
</comment>
<evidence type="ECO:0000256" key="12">
    <source>
        <dbReference type="SAM" id="MobiDB-lite"/>
    </source>
</evidence>
<keyword evidence="3 10" id="KW-0132">Cell division</keyword>
<dbReference type="InterPro" id="IPR038273">
    <property type="entry name" value="Ndc80_sf"/>
</dbReference>
<evidence type="ECO:0000256" key="1">
    <source>
        <dbReference type="ARBA" id="ARBA00007050"/>
    </source>
</evidence>
<evidence type="ECO:0000256" key="9">
    <source>
        <dbReference type="ARBA" id="ARBA00023328"/>
    </source>
</evidence>
<dbReference type="AlphaFoldDB" id="A0ABD2P6Y7"/>
<dbReference type="InterPro" id="IPR055260">
    <property type="entry name" value="Ndc80_CH"/>
</dbReference>
<comment type="caution">
    <text evidence="14">The sequence shown here is derived from an EMBL/GenBank/DDBJ whole genome shotgun (WGS) entry which is preliminary data.</text>
</comment>
<sequence length="589" mass="67992">MRRSKSASNIPLPLFRRTLSSENLKKSEQGLKRASSVSNLVPPKSARYSSKSHLNVENRTSASSIGSASKAGPVSKRYTSTPSRNGSMSFRLLSPRISLTTQKINDKKFSTDQFKKICSLLQHLWDDFDPKSLKVLTIKTFVNSVSSLFREIDPRINITMENYKETVIKYLKLYKYPGPVSISLLKSANISHSWASIMAILGWLVDLIQISSHDDDDKLKKFTSSRMNMQLKGCETKGEFTYYLDELSGLDRSQYNILDCECTKLKLEKDQRELSMKKLQTKQAELSQCLDRMKLEITDFKEGNLLIKITNEIQQLQAELELKEVAMADLKLSLTKAQYIVSTQKYSQKDKLDLLKKIEDKQYSLDLKKKEIDNIRKLADKNDMDVTSYRRQIESEIHKINGHLLQLKLGLLNRDAKKIQLPDRGIHNVQFLEKVEEIRMLLNDYDQTISNKLIEAKEIKVAVQSEWQTIFHATSQEKTLLSLLQAKMQDMKKESKQIIFDQEIFRKEFEMKMETLIPIAPEIELLKKQKAKLQVDLQTSQNEIKKLSLQSIDFFKTIHDDTIRTAGEMRSIMLRVLENGSQAQEKLEE</sequence>
<dbReference type="GO" id="GO:0031262">
    <property type="term" value="C:Ndc80 complex"/>
    <property type="evidence" value="ECO:0007669"/>
    <property type="project" value="UniProtKB-UniRule"/>
</dbReference>
<feature type="domain" description="Kinetochore protein Ndc80 CH" evidence="13">
    <location>
        <begin position="84"/>
        <end position="212"/>
    </location>
</feature>
<keyword evidence="15" id="KW-1185">Reference proteome</keyword>
<dbReference type="InterPro" id="IPR005550">
    <property type="entry name" value="Kinetochore_Ndc80"/>
</dbReference>
<protein>
    <recommendedName>
        <fullName evidence="10">Kinetochore protein NDC80</fullName>
    </recommendedName>
</protein>
<evidence type="ECO:0000256" key="2">
    <source>
        <dbReference type="ARBA" id="ARBA00022454"/>
    </source>
</evidence>
<keyword evidence="9 10" id="KW-0137">Centromere</keyword>
<reference evidence="14 15" key="1">
    <citation type="journal article" date="2021" name="BMC Biol.">
        <title>Horizontally acquired antibacterial genes associated with adaptive radiation of ladybird beetles.</title>
        <authorList>
            <person name="Li H.S."/>
            <person name="Tang X.F."/>
            <person name="Huang Y.H."/>
            <person name="Xu Z.Y."/>
            <person name="Chen M.L."/>
            <person name="Du X.Y."/>
            <person name="Qiu B.Y."/>
            <person name="Chen P.T."/>
            <person name="Zhang W."/>
            <person name="Slipinski A."/>
            <person name="Escalona H.E."/>
            <person name="Waterhouse R.M."/>
            <person name="Zwick A."/>
            <person name="Pang H."/>
        </authorList>
    </citation>
    <scope>NUCLEOTIDE SEQUENCE [LARGE SCALE GENOMIC DNA]</scope>
    <source>
        <strain evidence="14">SYSU2018</strain>
    </source>
</reference>
<keyword evidence="6 11" id="KW-0175">Coiled coil</keyword>
<dbReference type="Pfam" id="PF03801">
    <property type="entry name" value="Ndc80_HEC"/>
    <property type="match status" value="1"/>
</dbReference>
<evidence type="ECO:0000256" key="6">
    <source>
        <dbReference type="ARBA" id="ARBA00023054"/>
    </source>
</evidence>
<accession>A0ABD2P6Y7</accession>
<dbReference type="PANTHER" id="PTHR10643">
    <property type="entry name" value="KINETOCHORE PROTEIN NDC80"/>
    <property type="match status" value="1"/>
</dbReference>
<comment type="subcellular location">
    <subcellularLocation>
        <location evidence="10">Chromosome</location>
        <location evidence="10">Centromere</location>
        <location evidence="10">Kinetochore</location>
    </subcellularLocation>
    <subcellularLocation>
        <location evidence="10">Nucleus</location>
    </subcellularLocation>
</comment>
<comment type="function">
    <text evidence="10">Acts as a component of the essential kinetochore-associated NDC80 complex, which is required for chromosome segregation and spindle checkpoint activity.</text>
</comment>
<keyword evidence="8 10" id="KW-0131">Cell cycle</keyword>
<evidence type="ECO:0000313" key="14">
    <source>
        <dbReference type="EMBL" id="KAL3286650.1"/>
    </source>
</evidence>